<dbReference type="RefSeq" id="WP_189581530.1">
    <property type="nucleotide sequence ID" value="NZ_BMYV01000001.1"/>
</dbReference>
<comment type="caution">
    <text evidence="2">The sequence shown here is derived from an EMBL/GenBank/DDBJ whole genome shotgun (WGS) entry which is preliminary data.</text>
</comment>
<name>A0A918KFK5_9PROT</name>
<dbReference type="EMBL" id="BMYV01000001">
    <property type="protein sequence ID" value="GGX60377.1"/>
    <property type="molecule type" value="Genomic_DNA"/>
</dbReference>
<keyword evidence="3" id="KW-1185">Reference proteome</keyword>
<organism evidence="2 3">
    <name type="scientific">Litorimonas cladophorae</name>
    <dbReference type="NCBI Taxonomy" id="1220491"/>
    <lineage>
        <taxon>Bacteria</taxon>
        <taxon>Pseudomonadati</taxon>
        <taxon>Pseudomonadota</taxon>
        <taxon>Alphaproteobacteria</taxon>
        <taxon>Maricaulales</taxon>
        <taxon>Robiginitomaculaceae</taxon>
    </lineage>
</organism>
<sequence>MIVQTKASTLTQLMKAECRQDRAAFIDAVHDALIMAREAALASPTPDAISNDRTALPHQKR</sequence>
<reference evidence="2 3" key="1">
    <citation type="journal article" date="2014" name="Int. J. Syst. Evol. Microbiol.">
        <title>Complete genome sequence of Corynebacterium casei LMG S-19264T (=DSM 44701T), isolated from a smear-ripened cheese.</title>
        <authorList>
            <consortium name="US DOE Joint Genome Institute (JGI-PGF)"/>
            <person name="Walter F."/>
            <person name="Albersmeier A."/>
            <person name="Kalinowski J."/>
            <person name="Ruckert C."/>
        </authorList>
    </citation>
    <scope>NUCLEOTIDE SEQUENCE [LARGE SCALE GENOMIC DNA]</scope>
    <source>
        <strain evidence="2 3">KCTC 23968</strain>
    </source>
</reference>
<dbReference type="AlphaFoldDB" id="A0A918KFK5"/>
<accession>A0A918KFK5</accession>
<gene>
    <name evidence="2" type="ORF">GCM10011309_07770</name>
</gene>
<feature type="region of interest" description="Disordered" evidence="1">
    <location>
        <begin position="42"/>
        <end position="61"/>
    </location>
</feature>
<evidence type="ECO:0000313" key="3">
    <source>
        <dbReference type="Proteomes" id="UP000600865"/>
    </source>
</evidence>
<evidence type="ECO:0000313" key="2">
    <source>
        <dbReference type="EMBL" id="GGX60377.1"/>
    </source>
</evidence>
<protein>
    <submittedName>
        <fullName evidence="2">Uncharacterized protein</fullName>
    </submittedName>
</protein>
<dbReference type="Proteomes" id="UP000600865">
    <property type="component" value="Unassembled WGS sequence"/>
</dbReference>
<evidence type="ECO:0000256" key="1">
    <source>
        <dbReference type="SAM" id="MobiDB-lite"/>
    </source>
</evidence>
<proteinExistence type="predicted"/>